<dbReference type="InterPro" id="IPR057601">
    <property type="entry name" value="Oar-like_b-barrel"/>
</dbReference>
<evidence type="ECO:0000256" key="1">
    <source>
        <dbReference type="ARBA" id="ARBA00004571"/>
    </source>
</evidence>
<feature type="domain" description="TonB-dependent transporter Oar-like beta-barrel" evidence="8">
    <location>
        <begin position="338"/>
        <end position="878"/>
    </location>
</feature>
<dbReference type="InterPro" id="IPR010917">
    <property type="entry name" value="TonB_rcpt_CS"/>
</dbReference>
<keyword evidence="7" id="KW-0732">Signal</keyword>
<dbReference type="PANTHER" id="PTHR30069:SF46">
    <property type="entry name" value="OAR PROTEIN"/>
    <property type="match status" value="1"/>
</dbReference>
<dbReference type="SUPFAM" id="SSF56935">
    <property type="entry name" value="Porins"/>
    <property type="match status" value="1"/>
</dbReference>
<evidence type="ECO:0000256" key="5">
    <source>
        <dbReference type="ARBA" id="ARBA00023136"/>
    </source>
</evidence>
<keyword evidence="5" id="KW-0472">Membrane</keyword>
<dbReference type="PROSITE" id="PS01156">
    <property type="entry name" value="TONB_DEPENDENT_REC_2"/>
    <property type="match status" value="1"/>
</dbReference>
<comment type="caution">
    <text evidence="9">The sequence shown here is derived from an EMBL/GenBank/DDBJ whole genome shotgun (WGS) entry which is preliminary data.</text>
</comment>
<evidence type="ECO:0000313" key="9">
    <source>
        <dbReference type="EMBL" id="MFC5581534.1"/>
    </source>
</evidence>
<keyword evidence="6" id="KW-0998">Cell outer membrane</keyword>
<reference evidence="10" key="1">
    <citation type="journal article" date="2019" name="Int. J. Syst. Evol. Microbiol.">
        <title>The Global Catalogue of Microorganisms (GCM) 10K type strain sequencing project: providing services to taxonomists for standard genome sequencing and annotation.</title>
        <authorList>
            <consortium name="The Broad Institute Genomics Platform"/>
            <consortium name="The Broad Institute Genome Sequencing Center for Infectious Disease"/>
            <person name="Wu L."/>
            <person name="Ma J."/>
        </authorList>
    </citation>
    <scope>NUCLEOTIDE SEQUENCE [LARGE SCALE GENOMIC DNA]</scope>
    <source>
        <strain evidence="10">CGMCC 1.13587</strain>
    </source>
</reference>
<organism evidence="9 10">
    <name type="scientific">Rhodanobacter terrae</name>
    <dbReference type="NCBI Taxonomy" id="418647"/>
    <lineage>
        <taxon>Bacteria</taxon>
        <taxon>Pseudomonadati</taxon>
        <taxon>Pseudomonadota</taxon>
        <taxon>Gammaproteobacteria</taxon>
        <taxon>Lysobacterales</taxon>
        <taxon>Rhodanobacteraceae</taxon>
        <taxon>Rhodanobacter</taxon>
    </lineage>
</organism>
<comment type="subcellular location">
    <subcellularLocation>
        <location evidence="1">Cell outer membrane</location>
        <topology evidence="1">Multi-pass membrane protein</topology>
    </subcellularLocation>
</comment>
<keyword evidence="2" id="KW-0813">Transport</keyword>
<dbReference type="EMBL" id="JBHSNG010000009">
    <property type="protein sequence ID" value="MFC5581534.1"/>
    <property type="molecule type" value="Genomic_DNA"/>
</dbReference>
<gene>
    <name evidence="9" type="ORF">ACFPPB_10470</name>
</gene>
<keyword evidence="9" id="KW-0675">Receptor</keyword>
<dbReference type="Proteomes" id="UP001596111">
    <property type="component" value="Unassembled WGS sequence"/>
</dbReference>
<proteinExistence type="predicted"/>
<evidence type="ECO:0000313" key="10">
    <source>
        <dbReference type="Proteomes" id="UP001596111"/>
    </source>
</evidence>
<sequence>MKTPMNFKKKLLANLVKASVAALTISTSALSIAASADANLRGHAAAGAVVTAKQIATGAVRRTKAATDGSYALVGLPPGTYQVDAGPGTERTVTLSVASTASLDLTAAPATAAAPSTANATNLNAVTVSATSLVEVKTSEVGDTVSLREINATPEASRNFLEFADAVPGMIFTRSANGNTSLRSGAQFASGTNIYIDGVGQKNYVLGGGGTGQNNSQGNPFPQLAIAEYKVITSNYKAEYDQISSAAVTAETKSGTNEFHGDVFGDYTNTRMRAETPSEQFAGKKQVSHEKDYGFDLGGPIIRDQAHFYIAYEGKEFDSPITVVPGVSGFNNLLPASAQALLGPASNPFRENNWFGKIDWEPSDRDRFEVSAKYRDETAISGVGGTNAASAAVNTLNTDKRADLRWDHSADNWFNRLQATYENASYHPTPIIAGDGSQYVATGLSQTQTILVTGAGPLSEQDKGQKGPALQDDLTFNDLEWHGDHVIKMGVKYKAVKLTALDSGDSNALYSYAVTGAGTESIPYQVQFGSPTPGFNPTATSSDKQFGTYIQDDWAINDHLTLNLGVRWDYEKTPSYLSWVTPANVVAALNSQDPNATAGQTYAQTLAKGGVNINDYIGTGHNRHAQTNEWQPRLGFSYDINGDENHVIFGGIGRSYNRNLYEALQVEQTKVALSQPTLKFNTADVPCNVGVDPTCFAWNPAYLNIPTLQSLVTGSNVGKEVDMVNNNIKAPYSDQISIGMRNKIGDWNTSAAFASVRSHDGLYYHLGNRYPNGAFWQNGSQPWGNGVPGFGSLIIADNGLETKTEQVLLSADKPYTKESGWGASIAYTYTHSLYNHNNNNPDDQYAFDYEKAGNYPFVSADVPKHRLVVTGSLDGPWGFLFGGKLTLATTTPSLGQAFYGLPVTNMDSGGVAGNGSRAVSFFPPGEGRFLLGGKVFGYRDIDLQATKNFEIHNGLSAYLRIDVINLFNWNNYVDYITDYGSNGKLNRTPVMYNPTGDITGYPRTLRVSVGVKF</sequence>
<dbReference type="Pfam" id="PF25183">
    <property type="entry name" value="OMP_b-brl_4"/>
    <property type="match status" value="2"/>
</dbReference>
<dbReference type="InterPro" id="IPR013784">
    <property type="entry name" value="Carb-bd-like_fold"/>
</dbReference>
<keyword evidence="4" id="KW-0812">Transmembrane</keyword>
<name>A0ABW0SYW5_9GAMM</name>
<dbReference type="InterPro" id="IPR036942">
    <property type="entry name" value="Beta-barrel_TonB_sf"/>
</dbReference>
<evidence type="ECO:0000256" key="6">
    <source>
        <dbReference type="ARBA" id="ARBA00023237"/>
    </source>
</evidence>
<dbReference type="Gene3D" id="2.40.170.20">
    <property type="entry name" value="TonB-dependent receptor, beta-barrel domain"/>
    <property type="match status" value="1"/>
</dbReference>
<keyword evidence="3" id="KW-1134">Transmembrane beta strand</keyword>
<evidence type="ECO:0000256" key="3">
    <source>
        <dbReference type="ARBA" id="ARBA00022452"/>
    </source>
</evidence>
<dbReference type="RefSeq" id="WP_377326783.1">
    <property type="nucleotide sequence ID" value="NZ_JBHSNG010000009.1"/>
</dbReference>
<feature type="domain" description="TonB-dependent transporter Oar-like beta-barrel" evidence="8">
    <location>
        <begin position="252"/>
        <end position="323"/>
    </location>
</feature>
<dbReference type="Pfam" id="PF13620">
    <property type="entry name" value="CarboxypepD_reg"/>
    <property type="match status" value="1"/>
</dbReference>
<evidence type="ECO:0000256" key="4">
    <source>
        <dbReference type="ARBA" id="ARBA00022692"/>
    </source>
</evidence>
<dbReference type="SUPFAM" id="SSF49452">
    <property type="entry name" value="Starch-binding domain-like"/>
    <property type="match status" value="1"/>
</dbReference>
<keyword evidence="10" id="KW-1185">Reference proteome</keyword>
<accession>A0ABW0SYW5</accession>
<feature type="signal peptide" evidence="7">
    <location>
        <begin position="1"/>
        <end position="33"/>
    </location>
</feature>
<feature type="chain" id="PRO_5045142273" evidence="7">
    <location>
        <begin position="34"/>
        <end position="1013"/>
    </location>
</feature>
<dbReference type="PANTHER" id="PTHR30069">
    <property type="entry name" value="TONB-DEPENDENT OUTER MEMBRANE RECEPTOR"/>
    <property type="match status" value="1"/>
</dbReference>
<evidence type="ECO:0000256" key="7">
    <source>
        <dbReference type="SAM" id="SignalP"/>
    </source>
</evidence>
<protein>
    <submittedName>
        <fullName evidence="9">TonB-dependent receptor domain-containing protein</fullName>
    </submittedName>
</protein>
<evidence type="ECO:0000259" key="8">
    <source>
        <dbReference type="Pfam" id="PF25183"/>
    </source>
</evidence>
<dbReference type="InterPro" id="IPR039426">
    <property type="entry name" value="TonB-dep_rcpt-like"/>
</dbReference>
<evidence type="ECO:0000256" key="2">
    <source>
        <dbReference type="ARBA" id="ARBA00022448"/>
    </source>
</evidence>